<gene>
    <name evidence="1" type="ORF">Pint_33602</name>
</gene>
<sequence>MIKRLPSRNQRSKGVRVKHVLQICLLLGVCFWLIYQVKHSHDKKREFDEKDSKASVKAQSDNEILKLGRKDLPKLQEVDKNEKHEEEEEDAVEEEENKPEEEQKEIRMHVEEDQEEAKHEEEEQEDEENKHEEEEQDEETKTEEERRGGEDEETDEQDQERTESEGDREDEFLDEEKEREGDGDDKENEGEEIEEKDNQVENENSSDDHDNDGDTNAHVAREEHYKADDASSAVSHDNQITITETDKGSLENSNEKERNILENGSKTNNIEESNGIQNSTELKSGEGEMAESGSLLNVITTEEKDHGTRSNNPDISLHSNARTNLTETGTETSNNSTGLSTQISAYSLKSETETTVVSNQAQNAAVDGATNLEAINFQITVLQQVNNSNTISDGNQSNSNSSVSTETINADAALGDSFNNSNLALSEKIMSSNATVVGKVSSGSLATKETTDAAQNETLNSGGESGGTNETSQSSSTDSTGDAHSDSETNISTNGTGDAHGMSGTVDVAKEDHIDSSDFSIIHDEKESLIDLETLSDIRTNVDHNEDAASE</sequence>
<dbReference type="EMBL" id="CM047749">
    <property type="protein sequence ID" value="KAJ0010211.1"/>
    <property type="molecule type" value="Genomic_DNA"/>
</dbReference>
<name>A0ACC0X6E1_9ROSI</name>
<evidence type="ECO:0000313" key="2">
    <source>
        <dbReference type="Proteomes" id="UP001163603"/>
    </source>
</evidence>
<dbReference type="Proteomes" id="UP001163603">
    <property type="component" value="Chromosome 14"/>
</dbReference>
<reference evidence="2" key="1">
    <citation type="journal article" date="2023" name="G3 (Bethesda)">
        <title>Genome assembly and association tests identify interacting loci associated with vigor, precocity, and sex in interspecific pistachio rootstocks.</title>
        <authorList>
            <person name="Palmer W."/>
            <person name="Jacygrad E."/>
            <person name="Sagayaradj S."/>
            <person name="Cavanaugh K."/>
            <person name="Han R."/>
            <person name="Bertier L."/>
            <person name="Beede B."/>
            <person name="Kafkas S."/>
            <person name="Golino D."/>
            <person name="Preece J."/>
            <person name="Michelmore R."/>
        </authorList>
    </citation>
    <scope>NUCLEOTIDE SEQUENCE [LARGE SCALE GENOMIC DNA]</scope>
</reference>
<keyword evidence="2" id="KW-1185">Reference proteome</keyword>
<proteinExistence type="predicted"/>
<comment type="caution">
    <text evidence="1">The sequence shown here is derived from an EMBL/GenBank/DDBJ whole genome shotgun (WGS) entry which is preliminary data.</text>
</comment>
<accession>A0ACC0X6E1</accession>
<protein>
    <submittedName>
        <fullName evidence="1">Uncharacterized protein</fullName>
    </submittedName>
</protein>
<evidence type="ECO:0000313" key="1">
    <source>
        <dbReference type="EMBL" id="KAJ0010211.1"/>
    </source>
</evidence>
<organism evidence="1 2">
    <name type="scientific">Pistacia integerrima</name>
    <dbReference type="NCBI Taxonomy" id="434235"/>
    <lineage>
        <taxon>Eukaryota</taxon>
        <taxon>Viridiplantae</taxon>
        <taxon>Streptophyta</taxon>
        <taxon>Embryophyta</taxon>
        <taxon>Tracheophyta</taxon>
        <taxon>Spermatophyta</taxon>
        <taxon>Magnoliopsida</taxon>
        <taxon>eudicotyledons</taxon>
        <taxon>Gunneridae</taxon>
        <taxon>Pentapetalae</taxon>
        <taxon>rosids</taxon>
        <taxon>malvids</taxon>
        <taxon>Sapindales</taxon>
        <taxon>Anacardiaceae</taxon>
        <taxon>Pistacia</taxon>
    </lineage>
</organism>